<evidence type="ECO:0000313" key="1">
    <source>
        <dbReference type="EMBL" id="KAJ6983901.1"/>
    </source>
</evidence>
<gene>
    <name evidence="1" type="ORF">NC653_026659</name>
</gene>
<dbReference type="EMBL" id="JAQIZT010000010">
    <property type="protein sequence ID" value="KAJ6983901.1"/>
    <property type="molecule type" value="Genomic_DNA"/>
</dbReference>
<organism evidence="1 2">
    <name type="scientific">Populus alba x Populus x berolinensis</name>
    <dbReference type="NCBI Taxonomy" id="444605"/>
    <lineage>
        <taxon>Eukaryota</taxon>
        <taxon>Viridiplantae</taxon>
        <taxon>Streptophyta</taxon>
        <taxon>Embryophyta</taxon>
        <taxon>Tracheophyta</taxon>
        <taxon>Spermatophyta</taxon>
        <taxon>Magnoliopsida</taxon>
        <taxon>eudicotyledons</taxon>
        <taxon>Gunneridae</taxon>
        <taxon>Pentapetalae</taxon>
        <taxon>rosids</taxon>
        <taxon>fabids</taxon>
        <taxon>Malpighiales</taxon>
        <taxon>Salicaceae</taxon>
        <taxon>Saliceae</taxon>
        <taxon>Populus</taxon>
    </lineage>
</organism>
<evidence type="ECO:0000313" key="2">
    <source>
        <dbReference type="Proteomes" id="UP001164929"/>
    </source>
</evidence>
<protein>
    <submittedName>
        <fullName evidence="1">Uncharacterized protein</fullName>
    </submittedName>
</protein>
<reference evidence="1" key="1">
    <citation type="journal article" date="2023" name="Mol. Ecol. Resour.">
        <title>Chromosome-level genome assembly of a triploid poplar Populus alba 'Berolinensis'.</title>
        <authorList>
            <person name="Chen S."/>
            <person name="Yu Y."/>
            <person name="Wang X."/>
            <person name="Wang S."/>
            <person name="Zhang T."/>
            <person name="Zhou Y."/>
            <person name="He R."/>
            <person name="Meng N."/>
            <person name="Wang Y."/>
            <person name="Liu W."/>
            <person name="Liu Z."/>
            <person name="Liu J."/>
            <person name="Guo Q."/>
            <person name="Huang H."/>
            <person name="Sederoff R.R."/>
            <person name="Wang G."/>
            <person name="Qu G."/>
            <person name="Chen S."/>
        </authorList>
    </citation>
    <scope>NUCLEOTIDE SEQUENCE</scope>
    <source>
        <strain evidence="1">SC-2020</strain>
    </source>
</reference>
<sequence>MYIGLRKRGCTLELTTALCIETQQ</sequence>
<comment type="caution">
    <text evidence="1">The sequence shown here is derived from an EMBL/GenBank/DDBJ whole genome shotgun (WGS) entry which is preliminary data.</text>
</comment>
<name>A0AAD6Q9F1_9ROSI</name>
<keyword evidence="2" id="KW-1185">Reference proteome</keyword>
<accession>A0AAD6Q9F1</accession>
<proteinExistence type="predicted"/>
<dbReference type="AlphaFoldDB" id="A0AAD6Q9F1"/>
<dbReference type="Proteomes" id="UP001164929">
    <property type="component" value="Chromosome 10"/>
</dbReference>